<dbReference type="AlphaFoldDB" id="A0A843XJ61"/>
<evidence type="ECO:0000313" key="4">
    <source>
        <dbReference type="Proteomes" id="UP000652761"/>
    </source>
</evidence>
<evidence type="ECO:0000256" key="2">
    <source>
        <dbReference type="SAM" id="SignalP"/>
    </source>
</evidence>
<feature type="signal peptide" evidence="2">
    <location>
        <begin position="1"/>
        <end position="18"/>
    </location>
</feature>
<reference evidence="3" key="1">
    <citation type="submission" date="2017-07" db="EMBL/GenBank/DDBJ databases">
        <title>Taro Niue Genome Assembly and Annotation.</title>
        <authorList>
            <person name="Atibalentja N."/>
            <person name="Keating K."/>
            <person name="Fields C.J."/>
        </authorList>
    </citation>
    <scope>NUCLEOTIDE SEQUENCE</scope>
    <source>
        <strain evidence="3">Niue_2</strain>
        <tissue evidence="3">Leaf</tissue>
    </source>
</reference>
<evidence type="ECO:0000313" key="3">
    <source>
        <dbReference type="EMBL" id="MQM19366.1"/>
    </source>
</evidence>
<feature type="compositionally biased region" description="Basic and acidic residues" evidence="1">
    <location>
        <begin position="73"/>
        <end position="83"/>
    </location>
</feature>
<proteinExistence type="predicted"/>
<organism evidence="3 4">
    <name type="scientific">Colocasia esculenta</name>
    <name type="common">Wild taro</name>
    <name type="synonym">Arum esculentum</name>
    <dbReference type="NCBI Taxonomy" id="4460"/>
    <lineage>
        <taxon>Eukaryota</taxon>
        <taxon>Viridiplantae</taxon>
        <taxon>Streptophyta</taxon>
        <taxon>Embryophyta</taxon>
        <taxon>Tracheophyta</taxon>
        <taxon>Spermatophyta</taxon>
        <taxon>Magnoliopsida</taxon>
        <taxon>Liliopsida</taxon>
        <taxon>Araceae</taxon>
        <taxon>Aroideae</taxon>
        <taxon>Colocasieae</taxon>
        <taxon>Colocasia</taxon>
    </lineage>
</organism>
<protein>
    <submittedName>
        <fullName evidence="3">Uncharacterized protein</fullName>
    </submittedName>
</protein>
<sequence>MGIIRSLVSWLLPVKVASLTTRTHNRWEKPSRRRRWRGRRHRCRWSRGRGDQGRRAQGTVSGNTPGRTVGRPDTGEARGRRGGEGVNGDGDEDDEGPDGAVEEGRPMPAVHGIHHQRPTSLSSAVAPAGTSASSSSTSPSLSSREKSLR</sequence>
<feature type="compositionally biased region" description="Low complexity" evidence="1">
    <location>
        <begin position="122"/>
        <end position="142"/>
    </location>
</feature>
<gene>
    <name evidence="3" type="ORF">Taro_052372</name>
</gene>
<name>A0A843XJ61_COLES</name>
<keyword evidence="2" id="KW-0732">Signal</keyword>
<feature type="compositionally biased region" description="Acidic residues" evidence="1">
    <location>
        <begin position="89"/>
        <end position="101"/>
    </location>
</feature>
<evidence type="ECO:0000256" key="1">
    <source>
        <dbReference type="SAM" id="MobiDB-lite"/>
    </source>
</evidence>
<comment type="caution">
    <text evidence="3">The sequence shown here is derived from an EMBL/GenBank/DDBJ whole genome shotgun (WGS) entry which is preliminary data.</text>
</comment>
<accession>A0A843XJ61</accession>
<feature type="region of interest" description="Disordered" evidence="1">
    <location>
        <begin position="30"/>
        <end position="149"/>
    </location>
</feature>
<dbReference type="EMBL" id="NMUH01008868">
    <property type="protein sequence ID" value="MQM19366.1"/>
    <property type="molecule type" value="Genomic_DNA"/>
</dbReference>
<feature type="compositionally biased region" description="Basic residues" evidence="1">
    <location>
        <begin position="31"/>
        <end position="47"/>
    </location>
</feature>
<feature type="chain" id="PRO_5032415359" evidence="2">
    <location>
        <begin position="19"/>
        <end position="149"/>
    </location>
</feature>
<keyword evidence="4" id="KW-1185">Reference proteome</keyword>
<dbReference type="Proteomes" id="UP000652761">
    <property type="component" value="Unassembled WGS sequence"/>
</dbReference>